<dbReference type="NCBIfam" id="NF005834">
    <property type="entry name" value="PRK07738.1"/>
    <property type="match status" value="1"/>
</dbReference>
<sequence length="122" mass="14101">MEISNGMYSSQLLQRSSNSEQNVSTRNETVAEVQKDFSVNEDTGLEKVDKQQVKDITEKFNNFLDPNKTALKFQFHDKLDEYYVTIINPETKEVLKEIPPKKLLDVYAAMAEFMGFIVDEKI</sequence>
<dbReference type="Pfam" id="PF03646">
    <property type="entry name" value="FlaG"/>
    <property type="match status" value="1"/>
</dbReference>
<evidence type="ECO:0000313" key="2">
    <source>
        <dbReference type="EMBL" id="QDP41272.1"/>
    </source>
</evidence>
<accession>A0A516KIQ6</accession>
<protein>
    <submittedName>
        <fullName evidence="2">Flagellar protein FlaG</fullName>
    </submittedName>
</protein>
<dbReference type="PANTHER" id="PTHR37166">
    <property type="entry name" value="PROTEIN FLAG"/>
    <property type="match status" value="1"/>
</dbReference>
<keyword evidence="3" id="KW-1185">Reference proteome</keyword>
<dbReference type="AlphaFoldDB" id="A0A516KIQ6"/>
<dbReference type="Proteomes" id="UP000315215">
    <property type="component" value="Chromosome"/>
</dbReference>
<keyword evidence="2" id="KW-0282">Flagellum</keyword>
<organism evidence="2 3">
    <name type="scientific">Radiobacillus deserti</name>
    <dbReference type="NCBI Taxonomy" id="2594883"/>
    <lineage>
        <taxon>Bacteria</taxon>
        <taxon>Bacillati</taxon>
        <taxon>Bacillota</taxon>
        <taxon>Bacilli</taxon>
        <taxon>Bacillales</taxon>
        <taxon>Bacillaceae</taxon>
        <taxon>Radiobacillus</taxon>
    </lineage>
</organism>
<evidence type="ECO:0000313" key="3">
    <source>
        <dbReference type="Proteomes" id="UP000315215"/>
    </source>
</evidence>
<feature type="region of interest" description="Disordered" evidence="1">
    <location>
        <begin position="1"/>
        <end position="29"/>
    </location>
</feature>
<dbReference type="RefSeq" id="WP_143895650.1">
    <property type="nucleotide sequence ID" value="NZ_CP041666.1"/>
</dbReference>
<reference evidence="2 3" key="1">
    <citation type="submission" date="2019-07" db="EMBL/GenBank/DDBJ databases">
        <authorList>
            <person name="Li J."/>
        </authorList>
    </citation>
    <scope>NUCLEOTIDE SEQUENCE [LARGE SCALE GENOMIC DNA]</scope>
    <source>
        <strain evidence="2 3">TKL69</strain>
    </source>
</reference>
<dbReference type="SUPFAM" id="SSF160214">
    <property type="entry name" value="FlaG-like"/>
    <property type="match status" value="1"/>
</dbReference>
<dbReference type="EMBL" id="CP041666">
    <property type="protein sequence ID" value="QDP41272.1"/>
    <property type="molecule type" value="Genomic_DNA"/>
</dbReference>
<name>A0A516KIQ6_9BACI</name>
<dbReference type="PANTHER" id="PTHR37166:SF1">
    <property type="entry name" value="PROTEIN FLAG"/>
    <property type="match status" value="1"/>
</dbReference>
<gene>
    <name evidence="2" type="primary">flaG</name>
    <name evidence="2" type="ORF">FN924_14415</name>
</gene>
<proteinExistence type="predicted"/>
<keyword evidence="2" id="KW-0969">Cilium</keyword>
<dbReference type="Gene3D" id="3.30.160.170">
    <property type="entry name" value="FlaG-like"/>
    <property type="match status" value="1"/>
</dbReference>
<feature type="compositionally biased region" description="Polar residues" evidence="1">
    <location>
        <begin position="1"/>
        <end position="28"/>
    </location>
</feature>
<dbReference type="InterPro" id="IPR035924">
    <property type="entry name" value="FlaG-like_sf"/>
</dbReference>
<keyword evidence="2" id="KW-0966">Cell projection</keyword>
<evidence type="ECO:0000256" key="1">
    <source>
        <dbReference type="SAM" id="MobiDB-lite"/>
    </source>
</evidence>
<dbReference type="KEGG" id="aqt:FN924_14415"/>
<dbReference type="OrthoDB" id="9799867at2"/>
<dbReference type="InterPro" id="IPR005186">
    <property type="entry name" value="FlaG"/>
</dbReference>